<dbReference type="InterPro" id="IPR019734">
    <property type="entry name" value="TPR_rpt"/>
</dbReference>
<evidence type="ECO:0000256" key="8">
    <source>
        <dbReference type="SAM" id="MobiDB-lite"/>
    </source>
</evidence>
<dbReference type="InterPro" id="IPR016032">
    <property type="entry name" value="Sig_transdc_resp-reg_C-effctor"/>
</dbReference>
<dbReference type="InterPro" id="IPR005158">
    <property type="entry name" value="BTAD"/>
</dbReference>
<dbReference type="SUPFAM" id="SSF48452">
    <property type="entry name" value="TPR-like"/>
    <property type="match status" value="3"/>
</dbReference>
<keyword evidence="4 7" id="KW-0238">DNA-binding</keyword>
<evidence type="ECO:0000256" key="5">
    <source>
        <dbReference type="ARBA" id="ARBA00023163"/>
    </source>
</evidence>
<feature type="repeat" description="TPR" evidence="6">
    <location>
        <begin position="889"/>
        <end position="922"/>
    </location>
</feature>
<dbReference type="Gene3D" id="1.10.10.10">
    <property type="entry name" value="Winged helix-like DNA-binding domain superfamily/Winged helix DNA-binding domain"/>
    <property type="match status" value="2"/>
</dbReference>
<protein>
    <submittedName>
        <fullName evidence="10">Tetratricopeptide repeat protein</fullName>
    </submittedName>
</protein>
<comment type="similarity">
    <text evidence="1">Belongs to the AfsR/DnrI/RedD regulatory family.</text>
</comment>
<dbReference type="Gene3D" id="1.25.40.10">
    <property type="entry name" value="Tetratricopeptide repeat domain"/>
    <property type="match status" value="2"/>
</dbReference>
<proteinExistence type="inferred from homology"/>
<dbReference type="PROSITE" id="PS50005">
    <property type="entry name" value="TPR"/>
    <property type="match status" value="1"/>
</dbReference>
<dbReference type="Pfam" id="PF03704">
    <property type="entry name" value="BTAD"/>
    <property type="match status" value="1"/>
</dbReference>
<feature type="region of interest" description="Disordered" evidence="8">
    <location>
        <begin position="1007"/>
        <end position="1029"/>
    </location>
</feature>
<evidence type="ECO:0000256" key="4">
    <source>
        <dbReference type="ARBA" id="ARBA00023125"/>
    </source>
</evidence>
<dbReference type="CDD" id="cd15831">
    <property type="entry name" value="BTAD"/>
    <property type="match status" value="1"/>
</dbReference>
<gene>
    <name evidence="10" type="ORF">MMA15_15135</name>
</gene>
<dbReference type="SMART" id="SM00862">
    <property type="entry name" value="Trans_reg_C"/>
    <property type="match status" value="1"/>
</dbReference>
<evidence type="ECO:0000313" key="10">
    <source>
        <dbReference type="EMBL" id="MCH6161676.1"/>
    </source>
</evidence>
<organism evidence="10 11">
    <name type="scientific">Streptomyces marispadix</name>
    <dbReference type="NCBI Taxonomy" id="2922868"/>
    <lineage>
        <taxon>Bacteria</taxon>
        <taxon>Bacillati</taxon>
        <taxon>Actinomycetota</taxon>
        <taxon>Actinomycetes</taxon>
        <taxon>Kitasatosporales</taxon>
        <taxon>Streptomycetaceae</taxon>
        <taxon>Streptomyces</taxon>
    </lineage>
</organism>
<dbReference type="InterPro" id="IPR027417">
    <property type="entry name" value="P-loop_NTPase"/>
</dbReference>
<dbReference type="PANTHER" id="PTHR35807">
    <property type="entry name" value="TRANSCRIPTIONAL REGULATOR REDD-RELATED"/>
    <property type="match status" value="1"/>
</dbReference>
<keyword evidence="5" id="KW-0804">Transcription</keyword>
<keyword evidence="2" id="KW-0902">Two-component regulatory system</keyword>
<dbReference type="Pfam" id="PF00486">
    <property type="entry name" value="Trans_reg_C"/>
    <property type="match status" value="1"/>
</dbReference>
<dbReference type="Proteomes" id="UP001166784">
    <property type="component" value="Unassembled WGS sequence"/>
</dbReference>
<dbReference type="RefSeq" id="WP_241060268.1">
    <property type="nucleotide sequence ID" value="NZ_JAKWJU010000002.1"/>
</dbReference>
<dbReference type="InterPro" id="IPR036388">
    <property type="entry name" value="WH-like_DNA-bd_sf"/>
</dbReference>
<dbReference type="SMART" id="SM01043">
    <property type="entry name" value="BTAD"/>
    <property type="match status" value="1"/>
</dbReference>
<reference evidence="10" key="1">
    <citation type="submission" date="2022-03" db="EMBL/GenBank/DDBJ databases">
        <authorList>
            <person name="Santos J.D.N."/>
            <person name="Kallscheuer N."/>
            <person name="Jogler C."/>
            <person name="Lage O.M."/>
        </authorList>
    </citation>
    <scope>NUCLEOTIDE SEQUENCE</scope>
    <source>
        <strain evidence="10">M600PL45_2</strain>
    </source>
</reference>
<evidence type="ECO:0000256" key="7">
    <source>
        <dbReference type="PROSITE-ProRule" id="PRU01091"/>
    </source>
</evidence>
<dbReference type="InterPro" id="IPR001867">
    <property type="entry name" value="OmpR/PhoB-type_DNA-bd"/>
</dbReference>
<keyword evidence="6" id="KW-0802">TPR repeat</keyword>
<comment type="caution">
    <text evidence="10">The sequence shown here is derived from an EMBL/GenBank/DDBJ whole genome shotgun (WGS) entry which is preliminary data.</text>
</comment>
<dbReference type="Gene3D" id="3.40.50.300">
    <property type="entry name" value="P-loop containing nucleotide triphosphate hydrolases"/>
    <property type="match status" value="1"/>
</dbReference>
<reference evidence="10" key="2">
    <citation type="journal article" date="2023" name="Int. J. Syst. Evol. Microbiol.">
        <title>Streptomyces marispadix sp. nov., isolated from marine beach sediment of the Northern Coast of Portugal.</title>
        <authorList>
            <person name="dos Santos J.D.N."/>
            <person name="Vitorino I.R."/>
            <person name="Kallscheuer N."/>
            <person name="Srivastava A."/>
            <person name="Krautwurst S."/>
            <person name="Marz M."/>
            <person name="Jogler C."/>
            <person name="Lobo Da Cunha A."/>
            <person name="Catita J."/>
            <person name="Goncalves H."/>
            <person name="Gonzalez I."/>
            <person name="Reyes F."/>
            <person name="Lage O.M."/>
        </authorList>
    </citation>
    <scope>NUCLEOTIDE SEQUENCE</scope>
    <source>
        <strain evidence="10">M600PL45_2</strain>
    </source>
</reference>
<evidence type="ECO:0000256" key="6">
    <source>
        <dbReference type="PROSITE-ProRule" id="PRU00339"/>
    </source>
</evidence>
<dbReference type="PRINTS" id="PR00364">
    <property type="entry name" value="DISEASERSIST"/>
</dbReference>
<dbReference type="SMART" id="SM00028">
    <property type="entry name" value="TPR"/>
    <property type="match status" value="6"/>
</dbReference>
<dbReference type="EMBL" id="JAKWJU010000002">
    <property type="protein sequence ID" value="MCH6161676.1"/>
    <property type="molecule type" value="Genomic_DNA"/>
</dbReference>
<dbReference type="InterPro" id="IPR051677">
    <property type="entry name" value="AfsR-DnrI-RedD_regulator"/>
</dbReference>
<dbReference type="InterPro" id="IPR011990">
    <property type="entry name" value="TPR-like_helical_dom_sf"/>
</dbReference>
<dbReference type="Pfam" id="PF13424">
    <property type="entry name" value="TPR_12"/>
    <property type="match status" value="2"/>
</dbReference>
<sequence>MDLRILLLGAVELQAGESHDRLGTPKERTTLAALAWDAGRTVSLDTLVHRVWDEHPPAKPREALYVHIHRIRKALAALAALAGSRAPTVISRTHTYTLDIDPDAVDLRRYLALVEQGRGLSDSGSHGDASTALQSAARLWSGEPLAGLPGAWAAHVRRLVGEQHLASTLLQADIALRSGRFAEAVAGLRPLSEQHRTDESFTGQLALALHGCGRTNEANRLLQRLRHHLRRESGSDPGEETAHIHRGILAGRPVAELLPPATAVVSRGTVSESPDTLPPEVAWVGRESELDVLMGALSGETTAGGRRGGGEGGGSRVTAAVITGMPGSGKTALASHTARLMREDFPDGTLFVDLRGQAPHQPRKSPSEALREILSIVEDRADIPGDFNGLVAMWRTTARKRRLVVVLDDAASIEQVSPLLPGDSSSAVIITSRHRLAGLPGVRHIALDVLPPGDSVTFLRNALGKERAPDAVDAATVARLCGHLPLALDITVSRLLSRPSWQLSDLVERFARAGRRLPEIRAPHRELVQSLEVSYQALTPEQQRVFRSLGLHIASEFGSHATAALTGLSLDEAEKVLEELLACHLISEPSPHRYRLHDLLREYASTLARSDAAEAREQSLENVLAYYLHAADQADRHAYPHRQRIDLPGRAPELTWYGDDPQQWFTTEGPALLAALEYTRAHRSPRDLALLTHTLAGFLGGEGYLSTAAPLLETAAEHWRDSGDESAYGRALVDQSIVCASAGNYDRAMLCARQALESAQNTEDEELTAEALHQLSISCWHTARLAEAFDHQHRALQIRLTGTSALHQGRSFNALGMISLALERNRDALTYFVEGLARFRGVGDRRGQFIALNNIAELHKESGDLDSAEDFFRQSISLARELGSRGHSATLHMNLADTLRQRGELNEALELYEKALPALRSAGDRRSEAIALTGMGQALHAAGRSEQAISRHTAALSIARDIRAALEECRALAALGEAEAATGRLSQAETHLEAGLALSRKIGSRPDEVRAKAALGRTRQGTARPGSDA</sequence>
<evidence type="ECO:0000256" key="3">
    <source>
        <dbReference type="ARBA" id="ARBA00023015"/>
    </source>
</evidence>
<keyword evidence="3" id="KW-0805">Transcription regulation</keyword>
<evidence type="ECO:0000259" key="9">
    <source>
        <dbReference type="PROSITE" id="PS51755"/>
    </source>
</evidence>
<accession>A0ABS9T051</accession>
<dbReference type="PANTHER" id="PTHR35807:SF1">
    <property type="entry name" value="TRANSCRIPTIONAL REGULATOR REDD"/>
    <property type="match status" value="1"/>
</dbReference>
<name>A0ABS9T051_9ACTN</name>
<keyword evidence="11" id="KW-1185">Reference proteome</keyword>
<evidence type="ECO:0000313" key="11">
    <source>
        <dbReference type="Proteomes" id="UP001166784"/>
    </source>
</evidence>
<dbReference type="PROSITE" id="PS51755">
    <property type="entry name" value="OMPR_PHOB"/>
    <property type="match status" value="1"/>
</dbReference>
<dbReference type="SUPFAM" id="SSF52540">
    <property type="entry name" value="P-loop containing nucleoside triphosphate hydrolases"/>
    <property type="match status" value="1"/>
</dbReference>
<dbReference type="SUPFAM" id="SSF46894">
    <property type="entry name" value="C-terminal effector domain of the bipartite response regulators"/>
    <property type="match status" value="1"/>
</dbReference>
<feature type="domain" description="OmpR/PhoB-type" evidence="9">
    <location>
        <begin position="1"/>
        <end position="100"/>
    </location>
</feature>
<evidence type="ECO:0000256" key="2">
    <source>
        <dbReference type="ARBA" id="ARBA00023012"/>
    </source>
</evidence>
<evidence type="ECO:0000256" key="1">
    <source>
        <dbReference type="ARBA" id="ARBA00005820"/>
    </source>
</evidence>
<feature type="DNA-binding region" description="OmpR/PhoB-type" evidence="7">
    <location>
        <begin position="1"/>
        <end position="100"/>
    </location>
</feature>